<dbReference type="RefSeq" id="WP_227308300.1">
    <property type="nucleotide sequence ID" value="NZ_JAESVA010000005.1"/>
</dbReference>
<dbReference type="AlphaFoldDB" id="A0A963Z2X3"/>
<accession>A0A963Z2X3</accession>
<comment type="similarity">
    <text evidence="1 2">Belongs to the phD/YefM antitoxin family.</text>
</comment>
<dbReference type="Pfam" id="PF02604">
    <property type="entry name" value="PhdYeFM_antitox"/>
    <property type="match status" value="1"/>
</dbReference>
<evidence type="ECO:0000256" key="2">
    <source>
        <dbReference type="RuleBase" id="RU362080"/>
    </source>
</evidence>
<organism evidence="3 4">
    <name type="scientific">Acidisoma cellulosilyticum</name>
    <dbReference type="NCBI Taxonomy" id="2802395"/>
    <lineage>
        <taxon>Bacteria</taxon>
        <taxon>Pseudomonadati</taxon>
        <taxon>Pseudomonadota</taxon>
        <taxon>Alphaproteobacteria</taxon>
        <taxon>Acetobacterales</taxon>
        <taxon>Acidocellaceae</taxon>
        <taxon>Acidisoma</taxon>
    </lineage>
</organism>
<dbReference type="NCBIfam" id="TIGR01552">
    <property type="entry name" value="phd_fam"/>
    <property type="match status" value="1"/>
</dbReference>
<proteinExistence type="inferred from homology"/>
<dbReference type="Gene3D" id="3.40.1620.10">
    <property type="entry name" value="YefM-like domain"/>
    <property type="match status" value="1"/>
</dbReference>
<evidence type="ECO:0000313" key="3">
    <source>
        <dbReference type="EMBL" id="MCB8881631.1"/>
    </source>
</evidence>
<sequence>MKIAVSDAKAQLLELVRRAEKGEEVILTRRGEAIARLVSLAPDGERRLAALARARGAAKDGLAAKDAEDLYDDHGLPV</sequence>
<dbReference type="SUPFAM" id="SSF143120">
    <property type="entry name" value="YefM-like"/>
    <property type="match status" value="1"/>
</dbReference>
<dbReference type="Proteomes" id="UP000721844">
    <property type="component" value="Unassembled WGS sequence"/>
</dbReference>
<dbReference type="InterPro" id="IPR036165">
    <property type="entry name" value="YefM-like_sf"/>
</dbReference>
<gene>
    <name evidence="3" type="ORF">ACELLULO517_15385</name>
</gene>
<keyword evidence="4" id="KW-1185">Reference proteome</keyword>
<evidence type="ECO:0000313" key="4">
    <source>
        <dbReference type="Proteomes" id="UP000721844"/>
    </source>
</evidence>
<comment type="function">
    <text evidence="2">Antitoxin component of a type II toxin-antitoxin (TA) system.</text>
</comment>
<name>A0A963Z2X3_9PROT</name>
<evidence type="ECO:0000256" key="1">
    <source>
        <dbReference type="ARBA" id="ARBA00009981"/>
    </source>
</evidence>
<reference evidence="3 4" key="1">
    <citation type="journal article" date="2021" name="Microorganisms">
        <title>Acidisoma silvae sp. nov. and Acidisomacellulosilytica sp. nov., Two Acidophilic Bacteria Isolated from Decaying Wood, Hydrolyzing Cellulose and Producing Poly-3-hydroxybutyrate.</title>
        <authorList>
            <person name="Mieszkin S."/>
            <person name="Pouder E."/>
            <person name="Uroz S."/>
            <person name="Simon-Colin C."/>
            <person name="Alain K."/>
        </authorList>
    </citation>
    <scope>NUCLEOTIDE SEQUENCE [LARGE SCALE GENOMIC DNA]</scope>
    <source>
        <strain evidence="3 4">HW T5.17</strain>
    </source>
</reference>
<dbReference type="EMBL" id="JAESVA010000005">
    <property type="protein sequence ID" value="MCB8881631.1"/>
    <property type="molecule type" value="Genomic_DNA"/>
</dbReference>
<dbReference type="InterPro" id="IPR006442">
    <property type="entry name" value="Antitoxin_Phd/YefM"/>
</dbReference>
<comment type="caution">
    <text evidence="3">The sequence shown here is derived from an EMBL/GenBank/DDBJ whole genome shotgun (WGS) entry which is preliminary data.</text>
</comment>
<protein>
    <recommendedName>
        <fullName evidence="2">Antitoxin</fullName>
    </recommendedName>
</protein>